<dbReference type="Pfam" id="PF00072">
    <property type="entry name" value="Response_reg"/>
    <property type="match status" value="1"/>
</dbReference>
<keyword evidence="6" id="KW-1185">Reference proteome</keyword>
<dbReference type="InterPro" id="IPR001789">
    <property type="entry name" value="Sig_transdc_resp-reg_receiver"/>
</dbReference>
<evidence type="ECO:0000259" key="4">
    <source>
        <dbReference type="PROSITE" id="PS50110"/>
    </source>
</evidence>
<dbReference type="Gene3D" id="3.40.50.2300">
    <property type="match status" value="1"/>
</dbReference>
<organism evidence="5 6">
    <name type="scientific">Desulfovibrio gilichinskyi</name>
    <dbReference type="NCBI Taxonomy" id="1519643"/>
    <lineage>
        <taxon>Bacteria</taxon>
        <taxon>Pseudomonadati</taxon>
        <taxon>Thermodesulfobacteriota</taxon>
        <taxon>Desulfovibrionia</taxon>
        <taxon>Desulfovibrionales</taxon>
        <taxon>Desulfovibrionaceae</taxon>
        <taxon>Desulfovibrio</taxon>
    </lineage>
</organism>
<dbReference type="OrthoDB" id="9800029at2"/>
<dbReference type="PANTHER" id="PTHR44591">
    <property type="entry name" value="STRESS RESPONSE REGULATOR PROTEIN 1"/>
    <property type="match status" value="1"/>
</dbReference>
<dbReference type="EMBL" id="FWZU01000001">
    <property type="protein sequence ID" value="SME87924.1"/>
    <property type="molecule type" value="Genomic_DNA"/>
</dbReference>
<dbReference type="GO" id="GO:0000160">
    <property type="term" value="P:phosphorelay signal transduction system"/>
    <property type="evidence" value="ECO:0007669"/>
    <property type="project" value="UniProtKB-KW"/>
</dbReference>
<sequence length="144" mass="16201">MEQSPKAIVKVLVVDDEERFRKTTVRMLNEKGLMADEAADGAAALEKLAEGDFDVVLLDIKMPGLSGEETFQRIHENCFDVETVFLSGHVSLNRAVDLIQHGAFDYLLKPASFQDIVKKINQAYDQKMLRNDKIGIHDLLNNPE</sequence>
<dbReference type="SMART" id="SM00448">
    <property type="entry name" value="REC"/>
    <property type="match status" value="1"/>
</dbReference>
<accession>A0A1X7C137</accession>
<dbReference type="AlphaFoldDB" id="A0A1X7C137"/>
<evidence type="ECO:0000256" key="1">
    <source>
        <dbReference type="ARBA" id="ARBA00022553"/>
    </source>
</evidence>
<feature type="domain" description="Response regulatory" evidence="4">
    <location>
        <begin position="10"/>
        <end position="124"/>
    </location>
</feature>
<feature type="modified residue" description="4-aspartylphosphate" evidence="3">
    <location>
        <position position="59"/>
    </location>
</feature>
<dbReference type="SUPFAM" id="SSF52172">
    <property type="entry name" value="CheY-like"/>
    <property type="match status" value="1"/>
</dbReference>
<reference evidence="6" key="1">
    <citation type="submission" date="2017-04" db="EMBL/GenBank/DDBJ databases">
        <authorList>
            <person name="Varghese N."/>
            <person name="Submissions S."/>
        </authorList>
    </citation>
    <scope>NUCLEOTIDE SEQUENCE [LARGE SCALE GENOMIC DNA]</scope>
    <source>
        <strain evidence="6">K3S</strain>
    </source>
</reference>
<keyword evidence="1 3" id="KW-0597">Phosphoprotein</keyword>
<evidence type="ECO:0000256" key="3">
    <source>
        <dbReference type="PROSITE-ProRule" id="PRU00169"/>
    </source>
</evidence>
<dbReference type="InterPro" id="IPR011006">
    <property type="entry name" value="CheY-like_superfamily"/>
</dbReference>
<dbReference type="Proteomes" id="UP000192906">
    <property type="component" value="Unassembled WGS sequence"/>
</dbReference>
<name>A0A1X7C137_9BACT</name>
<evidence type="ECO:0000256" key="2">
    <source>
        <dbReference type="ARBA" id="ARBA00023012"/>
    </source>
</evidence>
<dbReference type="PANTHER" id="PTHR44591:SF14">
    <property type="entry name" value="PROTEIN PILG"/>
    <property type="match status" value="1"/>
</dbReference>
<dbReference type="PROSITE" id="PS50110">
    <property type="entry name" value="RESPONSE_REGULATORY"/>
    <property type="match status" value="1"/>
</dbReference>
<proteinExistence type="predicted"/>
<keyword evidence="2" id="KW-0902">Two-component regulatory system</keyword>
<gene>
    <name evidence="5" type="ORF">SAMN06295933_0084</name>
</gene>
<protein>
    <submittedName>
        <fullName evidence="5">Response regulator receiver domain-containing protein</fullName>
    </submittedName>
</protein>
<dbReference type="InterPro" id="IPR050595">
    <property type="entry name" value="Bact_response_regulator"/>
</dbReference>
<dbReference type="STRING" id="1519643.SAMN06295933_0084"/>
<evidence type="ECO:0000313" key="6">
    <source>
        <dbReference type="Proteomes" id="UP000192906"/>
    </source>
</evidence>
<evidence type="ECO:0000313" key="5">
    <source>
        <dbReference type="EMBL" id="SME87924.1"/>
    </source>
</evidence>
<dbReference type="CDD" id="cd00156">
    <property type="entry name" value="REC"/>
    <property type="match status" value="1"/>
</dbReference>
<dbReference type="RefSeq" id="WP_085096718.1">
    <property type="nucleotide sequence ID" value="NZ_FWZU01000001.1"/>
</dbReference>